<dbReference type="EMBL" id="JACBYF010000011">
    <property type="protein sequence ID" value="NYS47707.1"/>
    <property type="molecule type" value="Genomic_DNA"/>
</dbReference>
<proteinExistence type="predicted"/>
<accession>A0ABX2T015</accession>
<dbReference type="Gene3D" id="1.10.220.80">
    <property type="entry name" value="BH2638-like"/>
    <property type="match status" value="1"/>
</dbReference>
<keyword evidence="2" id="KW-1185">Reference proteome</keyword>
<organism evidence="1 2">
    <name type="scientific">Gemelliphila palaticanis</name>
    <dbReference type="NCBI Taxonomy" id="81950"/>
    <lineage>
        <taxon>Bacteria</taxon>
        <taxon>Bacillati</taxon>
        <taxon>Bacillota</taxon>
        <taxon>Bacilli</taxon>
        <taxon>Bacillales</taxon>
        <taxon>Gemellaceae</taxon>
        <taxon>Gemelliphila</taxon>
    </lineage>
</organism>
<evidence type="ECO:0000313" key="1">
    <source>
        <dbReference type="EMBL" id="NYS47707.1"/>
    </source>
</evidence>
<dbReference type="RefSeq" id="WP_179941495.1">
    <property type="nucleotide sequence ID" value="NZ_JACBYF010000011.1"/>
</dbReference>
<dbReference type="Pfam" id="PF05256">
    <property type="entry name" value="UPF0223"/>
    <property type="match status" value="1"/>
</dbReference>
<protein>
    <submittedName>
        <fullName evidence="1">UPF0223 family protein</fullName>
    </submittedName>
</protein>
<comment type="caution">
    <text evidence="1">The sequence shown here is derived from an EMBL/GenBank/DDBJ whole genome shotgun (WGS) entry which is preliminary data.</text>
</comment>
<dbReference type="InterPro" id="IPR023324">
    <property type="entry name" value="BH2638-like_sf"/>
</dbReference>
<reference evidence="1 2" key="1">
    <citation type="submission" date="2020-07" db="EMBL/GenBank/DDBJ databases">
        <title>MOT database genomes.</title>
        <authorList>
            <person name="Joseph S."/>
            <person name="Aduse-Opoku J."/>
            <person name="Hashim A."/>
            <person name="Wade W."/>
            <person name="Curtis M."/>
        </authorList>
    </citation>
    <scope>NUCLEOTIDE SEQUENCE [LARGE SCALE GENOMIC DNA]</scope>
    <source>
        <strain evidence="1 2">CIP 106318</strain>
    </source>
</reference>
<name>A0ABX2T015_9BACL</name>
<dbReference type="SUPFAM" id="SSF158504">
    <property type="entry name" value="BH2638-like"/>
    <property type="match status" value="1"/>
</dbReference>
<dbReference type="InterPro" id="IPR007920">
    <property type="entry name" value="UPF0223"/>
</dbReference>
<evidence type="ECO:0000313" key="2">
    <source>
        <dbReference type="Proteomes" id="UP000531840"/>
    </source>
</evidence>
<gene>
    <name evidence="1" type="ORF">HZY85_05810</name>
</gene>
<sequence>MKNLEFDYPIDYELYSVEEIQVIINFLDTVEECYSKGVNLEVFEEKYKNFKSIVKAKSEERKLLNDFKNITTFDGYLCVKQMRDKKAIIKL</sequence>
<dbReference type="Proteomes" id="UP000531840">
    <property type="component" value="Unassembled WGS sequence"/>
</dbReference>